<name>A0A7J6DNV4_CANSA</name>
<gene>
    <name evidence="3" type="ORF">G4B88_015454</name>
</gene>
<comment type="caution">
    <text evidence="3">The sequence shown here is derived from an EMBL/GenBank/DDBJ whole genome shotgun (WGS) entry which is preliminary data.</text>
</comment>
<dbReference type="GO" id="GO:0008061">
    <property type="term" value="F:chitin binding"/>
    <property type="evidence" value="ECO:0007669"/>
    <property type="project" value="InterPro"/>
</dbReference>
<dbReference type="EMBL" id="JAATIQ010000769">
    <property type="protein sequence ID" value="KAF4347777.1"/>
    <property type="molecule type" value="Genomic_DNA"/>
</dbReference>
<keyword evidence="4" id="KW-1185">Reference proteome</keyword>
<evidence type="ECO:0000313" key="4">
    <source>
        <dbReference type="Proteomes" id="UP000583929"/>
    </source>
</evidence>
<dbReference type="AlphaFoldDB" id="A0A7J6DNV4"/>
<proteinExistence type="predicted"/>
<dbReference type="GO" id="GO:0004568">
    <property type="term" value="F:chitinase activity"/>
    <property type="evidence" value="ECO:0007669"/>
    <property type="project" value="TreeGrafter"/>
</dbReference>
<sequence>FYYIMAPAKFRIGYWLASTEKSFSPENDSTVPLFTHLYYAFLQVQEGTGELIIPPELEEDMRSFVNCAHDKNKKALVSIGGPKTKTDDPSSAISMMARSADKRNKFVESTLAFAKDFGFDGFELAWEYPKTKNEMRNLSNLFSGWKSSLKSSNDDTKNLLLSIAVYCKPIIPNISSNQEIKYPHELENYVDIFNIILYNYCPVTCQHSQFNPSNPGPNNSSEDSIKSWTTTSGFSTYKLVMGIPLYGQKWILGDQKDISIGAPTIAYVGPVAYKDIPDPEGGIFDKEVTKCMYKADKTTWYGYEATSSITEKSKWEHENEDLIDILPLQFDDAGTSREEVGDNDGHGNDDIDDDATDL</sequence>
<dbReference type="SMART" id="SM00636">
    <property type="entry name" value="Glyco_18"/>
    <property type="match status" value="1"/>
</dbReference>
<dbReference type="GO" id="GO:0005975">
    <property type="term" value="P:carbohydrate metabolic process"/>
    <property type="evidence" value="ECO:0007669"/>
    <property type="project" value="InterPro"/>
</dbReference>
<protein>
    <recommendedName>
        <fullName evidence="2">GH18 domain-containing protein</fullName>
    </recommendedName>
</protein>
<organism evidence="3 4">
    <name type="scientific">Cannabis sativa</name>
    <name type="common">Hemp</name>
    <name type="synonym">Marijuana</name>
    <dbReference type="NCBI Taxonomy" id="3483"/>
    <lineage>
        <taxon>Eukaryota</taxon>
        <taxon>Viridiplantae</taxon>
        <taxon>Streptophyta</taxon>
        <taxon>Embryophyta</taxon>
        <taxon>Tracheophyta</taxon>
        <taxon>Spermatophyta</taxon>
        <taxon>Magnoliopsida</taxon>
        <taxon>eudicotyledons</taxon>
        <taxon>Gunneridae</taxon>
        <taxon>Pentapetalae</taxon>
        <taxon>rosids</taxon>
        <taxon>fabids</taxon>
        <taxon>Rosales</taxon>
        <taxon>Cannabaceae</taxon>
        <taxon>Cannabis</taxon>
    </lineage>
</organism>
<dbReference type="GO" id="GO:0006032">
    <property type="term" value="P:chitin catabolic process"/>
    <property type="evidence" value="ECO:0007669"/>
    <property type="project" value="TreeGrafter"/>
</dbReference>
<feature type="compositionally biased region" description="Basic and acidic residues" evidence="1">
    <location>
        <begin position="334"/>
        <end position="349"/>
    </location>
</feature>
<evidence type="ECO:0000313" key="3">
    <source>
        <dbReference type="EMBL" id="KAF4347777.1"/>
    </source>
</evidence>
<dbReference type="Gene3D" id="3.10.50.10">
    <property type="match status" value="1"/>
</dbReference>
<feature type="domain" description="GH18" evidence="2">
    <location>
        <begin position="9"/>
        <end position="358"/>
    </location>
</feature>
<dbReference type="GO" id="GO:0005576">
    <property type="term" value="C:extracellular region"/>
    <property type="evidence" value="ECO:0007669"/>
    <property type="project" value="TreeGrafter"/>
</dbReference>
<dbReference type="Proteomes" id="UP000583929">
    <property type="component" value="Unassembled WGS sequence"/>
</dbReference>
<dbReference type="InterPro" id="IPR029070">
    <property type="entry name" value="Chitinase_insertion_sf"/>
</dbReference>
<reference evidence="3 4" key="1">
    <citation type="journal article" date="2020" name="bioRxiv">
        <title>Sequence and annotation of 42 cannabis genomes reveals extensive copy number variation in cannabinoid synthesis and pathogen resistance genes.</title>
        <authorList>
            <person name="Mckernan K.J."/>
            <person name="Helbert Y."/>
            <person name="Kane L.T."/>
            <person name="Ebling H."/>
            <person name="Zhang L."/>
            <person name="Liu B."/>
            <person name="Eaton Z."/>
            <person name="Mclaughlin S."/>
            <person name="Kingan S."/>
            <person name="Baybayan P."/>
            <person name="Concepcion G."/>
            <person name="Jordan M."/>
            <person name="Riva A."/>
            <person name="Barbazuk W."/>
            <person name="Harkins T."/>
        </authorList>
    </citation>
    <scope>NUCLEOTIDE SEQUENCE [LARGE SCALE GENOMIC DNA]</scope>
    <source>
        <strain evidence="4">cv. Jamaican Lion 4</strain>
        <tissue evidence="3">Leaf</tissue>
    </source>
</reference>
<dbReference type="SUPFAM" id="SSF51445">
    <property type="entry name" value="(Trans)glycosidases"/>
    <property type="match status" value="1"/>
</dbReference>
<dbReference type="InterPro" id="IPR050314">
    <property type="entry name" value="Glycosyl_Hydrlase_18"/>
</dbReference>
<feature type="non-terminal residue" evidence="3">
    <location>
        <position position="358"/>
    </location>
</feature>
<dbReference type="InterPro" id="IPR017853">
    <property type="entry name" value="GH"/>
</dbReference>
<dbReference type="Pfam" id="PF00704">
    <property type="entry name" value="Glyco_hydro_18"/>
    <property type="match status" value="1"/>
</dbReference>
<dbReference type="PROSITE" id="PS51910">
    <property type="entry name" value="GH18_2"/>
    <property type="match status" value="1"/>
</dbReference>
<feature type="region of interest" description="Disordered" evidence="1">
    <location>
        <begin position="333"/>
        <end position="358"/>
    </location>
</feature>
<accession>A0A7J6DNV4</accession>
<evidence type="ECO:0000259" key="2">
    <source>
        <dbReference type="PROSITE" id="PS51910"/>
    </source>
</evidence>
<evidence type="ECO:0000256" key="1">
    <source>
        <dbReference type="SAM" id="MobiDB-lite"/>
    </source>
</evidence>
<dbReference type="SMR" id="A0A7J6DNV4"/>
<dbReference type="InterPro" id="IPR011583">
    <property type="entry name" value="Chitinase_II/V-like_cat"/>
</dbReference>
<dbReference type="Gene3D" id="3.20.20.80">
    <property type="entry name" value="Glycosidases"/>
    <property type="match status" value="1"/>
</dbReference>
<dbReference type="InterPro" id="IPR001223">
    <property type="entry name" value="Glyco_hydro18_cat"/>
</dbReference>
<dbReference type="PANTHER" id="PTHR11177:SF317">
    <property type="entry name" value="CHITINASE 12-RELATED"/>
    <property type="match status" value="1"/>
</dbReference>
<dbReference type="PANTHER" id="PTHR11177">
    <property type="entry name" value="CHITINASE"/>
    <property type="match status" value="1"/>
</dbReference>